<organism evidence="2 3">
    <name type="scientific">Steinernema carpocapsae</name>
    <name type="common">Entomopathogenic nematode</name>
    <dbReference type="NCBI Taxonomy" id="34508"/>
    <lineage>
        <taxon>Eukaryota</taxon>
        <taxon>Metazoa</taxon>
        <taxon>Ecdysozoa</taxon>
        <taxon>Nematoda</taxon>
        <taxon>Chromadorea</taxon>
        <taxon>Rhabditida</taxon>
        <taxon>Tylenchina</taxon>
        <taxon>Panagrolaimomorpha</taxon>
        <taxon>Strongyloidoidea</taxon>
        <taxon>Steinernematidae</taxon>
        <taxon>Steinernema</taxon>
    </lineage>
</organism>
<dbReference type="AlphaFoldDB" id="A0A4U5M7G1"/>
<evidence type="ECO:0000313" key="2">
    <source>
        <dbReference type="EMBL" id="TKR64824.1"/>
    </source>
</evidence>
<proteinExistence type="predicted"/>
<keyword evidence="1" id="KW-0472">Membrane</keyword>
<dbReference type="EMBL" id="AZBU02000009">
    <property type="protein sequence ID" value="TKR64824.1"/>
    <property type="molecule type" value="Genomic_DNA"/>
</dbReference>
<feature type="transmembrane region" description="Helical" evidence="1">
    <location>
        <begin position="59"/>
        <end position="80"/>
    </location>
</feature>
<reference evidence="2 3" key="1">
    <citation type="journal article" date="2015" name="Genome Biol.">
        <title>Comparative genomics of Steinernema reveals deeply conserved gene regulatory networks.</title>
        <authorList>
            <person name="Dillman A.R."/>
            <person name="Macchietto M."/>
            <person name="Porter C.F."/>
            <person name="Rogers A."/>
            <person name="Williams B."/>
            <person name="Antoshechkin I."/>
            <person name="Lee M.M."/>
            <person name="Goodwin Z."/>
            <person name="Lu X."/>
            <person name="Lewis E.E."/>
            <person name="Goodrich-Blair H."/>
            <person name="Stock S.P."/>
            <person name="Adams B.J."/>
            <person name="Sternberg P.W."/>
            <person name="Mortazavi A."/>
        </authorList>
    </citation>
    <scope>NUCLEOTIDE SEQUENCE [LARGE SCALE GENOMIC DNA]</scope>
    <source>
        <strain evidence="2 3">ALL</strain>
    </source>
</reference>
<keyword evidence="1" id="KW-1133">Transmembrane helix</keyword>
<evidence type="ECO:0000313" key="3">
    <source>
        <dbReference type="Proteomes" id="UP000298663"/>
    </source>
</evidence>
<dbReference type="Proteomes" id="UP000298663">
    <property type="component" value="Unassembled WGS sequence"/>
</dbReference>
<reference evidence="2 3" key="2">
    <citation type="journal article" date="2019" name="G3 (Bethesda)">
        <title>Hybrid Assembly of the Genome of the Entomopathogenic Nematode Steinernema carpocapsae Identifies the X-Chromosome.</title>
        <authorList>
            <person name="Serra L."/>
            <person name="Macchietto M."/>
            <person name="Macias-Munoz A."/>
            <person name="McGill C.J."/>
            <person name="Rodriguez I.M."/>
            <person name="Rodriguez B."/>
            <person name="Murad R."/>
            <person name="Mortazavi A."/>
        </authorList>
    </citation>
    <scope>NUCLEOTIDE SEQUENCE [LARGE SCALE GENOMIC DNA]</scope>
    <source>
        <strain evidence="2 3">ALL</strain>
    </source>
</reference>
<protein>
    <submittedName>
        <fullName evidence="2">Uncharacterized protein</fullName>
    </submittedName>
</protein>
<gene>
    <name evidence="2" type="ORF">L596_025303</name>
</gene>
<evidence type="ECO:0000256" key="1">
    <source>
        <dbReference type="SAM" id="Phobius"/>
    </source>
</evidence>
<sequence>MGRFTTSLINSFTFLVSIACATYSAYGLHYFYPDFRRGLHLLPRALHEFGYLLECAVRFHIYFLCFFGLASSTLCLFGIITKKAKLSRLFAAYWVVFGASAVAEAIGISNNIYEYGELKNDLQ</sequence>
<accession>A0A4U5M7G1</accession>
<feature type="transmembrane region" description="Helical" evidence="1">
    <location>
        <begin position="92"/>
        <end position="113"/>
    </location>
</feature>
<keyword evidence="3" id="KW-1185">Reference proteome</keyword>
<dbReference type="PROSITE" id="PS51257">
    <property type="entry name" value="PROKAR_LIPOPROTEIN"/>
    <property type="match status" value="1"/>
</dbReference>
<comment type="caution">
    <text evidence="2">The sequence shown here is derived from an EMBL/GenBank/DDBJ whole genome shotgun (WGS) entry which is preliminary data.</text>
</comment>
<name>A0A4U5M7G1_STECR</name>
<keyword evidence="1" id="KW-0812">Transmembrane</keyword>
<feature type="transmembrane region" description="Helical" evidence="1">
    <location>
        <begin position="12"/>
        <end position="32"/>
    </location>
</feature>